<comment type="similarity">
    <text evidence="5">Belongs to the protein kinase superfamily. STE Ser/Thr protein kinase family. MAP kinase kinase subfamily.</text>
</comment>
<dbReference type="InterPro" id="IPR011009">
    <property type="entry name" value="Kinase-like_dom_sf"/>
</dbReference>
<feature type="region of interest" description="Disordered" evidence="10">
    <location>
        <begin position="351"/>
        <end position="377"/>
    </location>
</feature>
<keyword evidence="1" id="KW-0808">Transferase</keyword>
<dbReference type="OrthoDB" id="4062651at2759"/>
<dbReference type="Pfam" id="PF00069">
    <property type="entry name" value="Pkinase"/>
    <property type="match status" value="1"/>
</dbReference>
<dbReference type="PROSITE" id="PS50011">
    <property type="entry name" value="PROTEIN_KINASE_DOM"/>
    <property type="match status" value="1"/>
</dbReference>
<dbReference type="eggNOG" id="KOG0581">
    <property type="taxonomic scope" value="Eukaryota"/>
</dbReference>
<dbReference type="InParanoid" id="I7MHL3"/>
<dbReference type="Gene3D" id="1.10.510.10">
    <property type="entry name" value="Transferase(Phosphotransferase) domain 1"/>
    <property type="match status" value="2"/>
</dbReference>
<dbReference type="GO" id="GO:0005524">
    <property type="term" value="F:ATP binding"/>
    <property type="evidence" value="ECO:0007669"/>
    <property type="project" value="UniProtKB-KW"/>
</dbReference>
<keyword evidence="2" id="KW-0547">Nucleotide-binding</keyword>
<dbReference type="RefSeq" id="XP_001007912.1">
    <property type="nucleotide sequence ID" value="XM_001007912.1"/>
</dbReference>
<keyword evidence="3 12" id="KW-0418">Kinase</keyword>
<comment type="catalytic activity">
    <reaction evidence="9">
        <text>L-tyrosyl-[protein] + ATP = O-phospho-L-tyrosyl-[protein] + ADP + H(+)</text>
        <dbReference type="Rhea" id="RHEA:10596"/>
        <dbReference type="Rhea" id="RHEA-COMP:10136"/>
        <dbReference type="Rhea" id="RHEA-COMP:20101"/>
        <dbReference type="ChEBI" id="CHEBI:15378"/>
        <dbReference type="ChEBI" id="CHEBI:30616"/>
        <dbReference type="ChEBI" id="CHEBI:46858"/>
        <dbReference type="ChEBI" id="CHEBI:61978"/>
        <dbReference type="ChEBI" id="CHEBI:456216"/>
        <dbReference type="EC" id="2.7.12.2"/>
    </reaction>
</comment>
<evidence type="ECO:0000256" key="6">
    <source>
        <dbReference type="ARBA" id="ARBA00038999"/>
    </source>
</evidence>
<evidence type="ECO:0000256" key="8">
    <source>
        <dbReference type="ARBA" id="ARBA00049299"/>
    </source>
</evidence>
<evidence type="ECO:0000256" key="5">
    <source>
        <dbReference type="ARBA" id="ARBA00038035"/>
    </source>
</evidence>
<keyword evidence="4" id="KW-0067">ATP-binding</keyword>
<protein>
    <recommendedName>
        <fullName evidence="6">mitogen-activated protein kinase kinase</fullName>
        <ecNumber evidence="6">2.7.12.2</ecNumber>
    </recommendedName>
</protein>
<evidence type="ECO:0000256" key="10">
    <source>
        <dbReference type="SAM" id="MobiDB-lite"/>
    </source>
</evidence>
<sequence length="831" mass="95151">MFVDQVENRESQNFKAPKIINSYSFNSFKKSGESQSPLDVSQGILNQNLLQQFNPNQIQQTVKINKRTNSNLGNSENNLNCINQDDPYSSSRRGPPKIHYHKLPSAFMNLQANPPKKLKPAVFSQMSLPKPQEEDISKKIDNMVDIQEYRQIQNLLSPLKIREGKVVHNKQKKLFSFHEQSNPNNDSKIGTTLSTPLQQGDALQNLIKGQQNGGLQYQMVSIPQMNNRKSLSKEKSNNNPLNPLREYIDTMQKFKDQFKEVPDLLMDKINQLILKNEKLGQIDNQYPPTLTPIPSSMNQQQNNQASGPLISSKFIQQNGLIPSNFSNPSSTTSNGQIYNQIHSEAHLRKGFSSKPNKEQNLHHTDSSNQNLNKSHSVSVGGQSYPVFKVRLEEMITLNLLKSNKNSGAIKKMLHAPTLSIFAVKEQPIATKDIRKILKDWLHFWPTVLNSNEQFIRVYGTCWNVPEGCVSIIMEHMNGNSLQDLLENIGNLNERAIQELTMQVISALYTLHNEHHICHGSISPSQILFNKQGFLKLSLGITNRTQNNQSVSSSIFNTVSYNKNEKKSFYDYQSMASIWQKSMLERNGDKSKQGDLLDRQDEIFKLGLLLLVSAIGNLDLLDDQLYLFFEQVQKQVELSSKNNDNKFCCLLHDEENIMQSIRKNGANCLSINILLKKYSSNFKDFLCKCLQYNYRSRLSIEELLKHPFVKSEQNQSLPSLRELISVSNKISSHSVLLPEKYQAASEKQLERVCEGIQMILPNCQIWFKVPQYMEFVQHLPLLDAQNPFILALANDLGIQPKKVHQKIQQTYEQIQVYNDFKHKFIFNPNNNN</sequence>
<dbReference type="PANTHER" id="PTHR48013:SF9">
    <property type="entry name" value="DUAL SPECIFICITY MITOGEN-ACTIVATED PROTEIN KINASE KINASE 5"/>
    <property type="match status" value="1"/>
</dbReference>
<evidence type="ECO:0000313" key="12">
    <source>
        <dbReference type="EMBL" id="EAR87667.1"/>
    </source>
</evidence>
<dbReference type="AlphaFoldDB" id="I7MHL3"/>
<keyword evidence="13" id="KW-1185">Reference proteome</keyword>
<evidence type="ECO:0000259" key="11">
    <source>
        <dbReference type="PROSITE" id="PS50011"/>
    </source>
</evidence>
<dbReference type="PANTHER" id="PTHR48013">
    <property type="entry name" value="DUAL SPECIFICITY MITOGEN-ACTIVATED PROTEIN KINASE KINASE 5-RELATED"/>
    <property type="match status" value="1"/>
</dbReference>
<evidence type="ECO:0000313" key="13">
    <source>
        <dbReference type="Proteomes" id="UP000009168"/>
    </source>
</evidence>
<comment type="catalytic activity">
    <reaction evidence="8">
        <text>L-threonyl-[protein] + ATP = O-phospho-L-threonyl-[protein] + ADP + H(+)</text>
        <dbReference type="Rhea" id="RHEA:46608"/>
        <dbReference type="Rhea" id="RHEA-COMP:11060"/>
        <dbReference type="Rhea" id="RHEA-COMP:11605"/>
        <dbReference type="ChEBI" id="CHEBI:15378"/>
        <dbReference type="ChEBI" id="CHEBI:30013"/>
        <dbReference type="ChEBI" id="CHEBI:30616"/>
        <dbReference type="ChEBI" id="CHEBI:61977"/>
        <dbReference type="ChEBI" id="CHEBI:456216"/>
        <dbReference type="EC" id="2.7.12.2"/>
    </reaction>
</comment>
<accession>I7MHL3</accession>
<dbReference type="SUPFAM" id="SSF56112">
    <property type="entry name" value="Protein kinase-like (PK-like)"/>
    <property type="match status" value="1"/>
</dbReference>
<organism evidence="12 13">
    <name type="scientific">Tetrahymena thermophila (strain SB210)</name>
    <dbReference type="NCBI Taxonomy" id="312017"/>
    <lineage>
        <taxon>Eukaryota</taxon>
        <taxon>Sar</taxon>
        <taxon>Alveolata</taxon>
        <taxon>Ciliophora</taxon>
        <taxon>Intramacronucleata</taxon>
        <taxon>Oligohymenophorea</taxon>
        <taxon>Hymenostomatida</taxon>
        <taxon>Tetrahymenina</taxon>
        <taxon>Tetrahymenidae</taxon>
        <taxon>Tetrahymena</taxon>
    </lineage>
</organism>
<proteinExistence type="inferred from homology"/>
<dbReference type="SMART" id="SM00220">
    <property type="entry name" value="S_TKc"/>
    <property type="match status" value="1"/>
</dbReference>
<evidence type="ECO:0000256" key="1">
    <source>
        <dbReference type="ARBA" id="ARBA00022679"/>
    </source>
</evidence>
<feature type="compositionally biased region" description="Polar residues" evidence="10">
    <location>
        <begin position="366"/>
        <end position="377"/>
    </location>
</feature>
<dbReference type="KEGG" id="tet:TTHERM_00538880"/>
<evidence type="ECO:0000256" key="9">
    <source>
        <dbReference type="ARBA" id="ARBA00051693"/>
    </source>
</evidence>
<evidence type="ECO:0000256" key="3">
    <source>
        <dbReference type="ARBA" id="ARBA00022777"/>
    </source>
</evidence>
<name>I7MHL3_TETTS</name>
<evidence type="ECO:0000256" key="4">
    <source>
        <dbReference type="ARBA" id="ARBA00022840"/>
    </source>
</evidence>
<feature type="domain" description="Protein kinase" evidence="11">
    <location>
        <begin position="395"/>
        <end position="708"/>
    </location>
</feature>
<dbReference type="HOGENOM" id="CLU_341472_0_0_1"/>
<dbReference type="EC" id="2.7.12.2" evidence="6"/>
<feature type="compositionally biased region" description="Basic and acidic residues" evidence="10">
    <location>
        <begin position="355"/>
        <end position="365"/>
    </location>
</feature>
<dbReference type="GeneID" id="7839133"/>
<dbReference type="InterPro" id="IPR000719">
    <property type="entry name" value="Prot_kinase_dom"/>
</dbReference>
<dbReference type="Proteomes" id="UP000009168">
    <property type="component" value="Unassembled WGS sequence"/>
</dbReference>
<reference evidence="13" key="1">
    <citation type="journal article" date="2006" name="PLoS Biol.">
        <title>Macronuclear genome sequence of the ciliate Tetrahymena thermophila, a model eukaryote.</title>
        <authorList>
            <person name="Eisen J.A."/>
            <person name="Coyne R.S."/>
            <person name="Wu M."/>
            <person name="Wu D."/>
            <person name="Thiagarajan M."/>
            <person name="Wortman J.R."/>
            <person name="Badger J.H."/>
            <person name="Ren Q."/>
            <person name="Amedeo P."/>
            <person name="Jones K.M."/>
            <person name="Tallon L.J."/>
            <person name="Delcher A.L."/>
            <person name="Salzberg S.L."/>
            <person name="Silva J.C."/>
            <person name="Haas B.J."/>
            <person name="Majoros W.H."/>
            <person name="Farzad M."/>
            <person name="Carlton J.M."/>
            <person name="Smith R.K. Jr."/>
            <person name="Garg J."/>
            <person name="Pearlman R.E."/>
            <person name="Karrer K.M."/>
            <person name="Sun L."/>
            <person name="Manning G."/>
            <person name="Elde N.C."/>
            <person name="Turkewitz A.P."/>
            <person name="Asai D.J."/>
            <person name="Wilkes D.E."/>
            <person name="Wang Y."/>
            <person name="Cai H."/>
            <person name="Collins K."/>
            <person name="Stewart B.A."/>
            <person name="Lee S.R."/>
            <person name="Wilamowska K."/>
            <person name="Weinberg Z."/>
            <person name="Ruzzo W.L."/>
            <person name="Wloga D."/>
            <person name="Gaertig J."/>
            <person name="Frankel J."/>
            <person name="Tsao C.-C."/>
            <person name="Gorovsky M.A."/>
            <person name="Keeling P.J."/>
            <person name="Waller R.F."/>
            <person name="Patron N.J."/>
            <person name="Cherry J.M."/>
            <person name="Stover N.A."/>
            <person name="Krieger C.J."/>
            <person name="del Toro C."/>
            <person name="Ryder H.F."/>
            <person name="Williamson S.C."/>
            <person name="Barbeau R.A."/>
            <person name="Hamilton E.P."/>
            <person name="Orias E."/>
        </authorList>
    </citation>
    <scope>NUCLEOTIDE SEQUENCE [LARGE SCALE GENOMIC DNA]</scope>
    <source>
        <strain evidence="13">SB210</strain>
    </source>
</reference>
<dbReference type="GO" id="GO:0004708">
    <property type="term" value="F:MAP kinase kinase activity"/>
    <property type="evidence" value="ECO:0007669"/>
    <property type="project" value="UniProtKB-EC"/>
</dbReference>
<gene>
    <name evidence="12" type="ORF">TTHERM_00538880</name>
</gene>
<dbReference type="EMBL" id="GG662849">
    <property type="protein sequence ID" value="EAR87667.1"/>
    <property type="molecule type" value="Genomic_DNA"/>
</dbReference>
<comment type="catalytic activity">
    <reaction evidence="7">
        <text>L-seryl-[protein] + ATP = O-phospho-L-seryl-[protein] + ADP + H(+)</text>
        <dbReference type="Rhea" id="RHEA:17989"/>
        <dbReference type="Rhea" id="RHEA-COMP:9863"/>
        <dbReference type="Rhea" id="RHEA-COMP:11604"/>
        <dbReference type="ChEBI" id="CHEBI:15378"/>
        <dbReference type="ChEBI" id="CHEBI:29999"/>
        <dbReference type="ChEBI" id="CHEBI:30616"/>
        <dbReference type="ChEBI" id="CHEBI:83421"/>
        <dbReference type="ChEBI" id="CHEBI:456216"/>
        <dbReference type="EC" id="2.7.12.2"/>
    </reaction>
</comment>
<dbReference type="STRING" id="312017.I7MHL3"/>
<evidence type="ECO:0000256" key="2">
    <source>
        <dbReference type="ARBA" id="ARBA00022741"/>
    </source>
</evidence>
<evidence type="ECO:0000256" key="7">
    <source>
        <dbReference type="ARBA" id="ARBA00049014"/>
    </source>
</evidence>